<sequence length="828" mass="93012">MFSRYVNQSFREILAIWSITPHRHFQNTLSEVKSIQLPSKMVLNALAGQYNQKLNLIAEIAKVKISKKSGKDTSIELKGGAAALDKATALIEARLELLKNCSQTLELTSATIRSLLGGKNIIAGIEIATDTNISVAAPVTDGRQVLYIFADDESKAHKAKKRLLEGAALLVVSVIKSDRSPVLFRAFLAEIEGIKASHKVTITTDGLILVMGASQTGVDAARDKIIALLRILEAKTIAFKVESDLAVVIATSKGVLAALEKKYAAVVSMNRSHTVTEVTIYSPDALQCQAEFQSLLDLLKASSKQIHIPSELSHAIYPRLAAIERKTKSILKMRGTERVQLHIYALDPSHVQGAYGLVTSVVQQLADSSVYVAFDPAYFHMILRNLSWFESIQNTNINLSKTKDLLRIYSTVGDISETVTYVEEYGRKLSEHSRKLQVHHESFLKFAGKGFLRVNDLERDYNVKVNYKKERNKPWSLPSGNGEFGEVHVIGDSASQVQSALEKIHACLAPIFEKLKYTVYREFRFCEENLPYELLFRHQKFRYLLDRIEKSNQSLVKRIGASYSILSTSESHMDRCLDAIEDMFSKYATNMESLQVPRNVFSDPDYSLLMRRIERNNNCVLIPREQEISPSFVTLEVYHKDCFQVLVAMDKLRSYVKLKEETRAVGKTHTLTLQNLLLPLLTHDGDTKLRQLEKLAGVSASSGEGCKFRIYRFSKTKTQTGNFILEISAPDDERLSKAVHILEKFRMTYTSGEKNVIGSTISQDRYNYFRSNRVTPTGCLSLYNLRSVEQETGATIYIDDHPNHREYLVTVMGGERAEEALNAVKGAT</sequence>
<protein>
    <submittedName>
        <fullName evidence="1">Uncharacterized protein</fullName>
    </submittedName>
</protein>
<name>A0A1E3QT99_9ASCO</name>
<evidence type="ECO:0000313" key="2">
    <source>
        <dbReference type="Proteomes" id="UP000094336"/>
    </source>
</evidence>
<evidence type="ECO:0000313" key="1">
    <source>
        <dbReference type="EMBL" id="ODQ80911.1"/>
    </source>
</evidence>
<dbReference type="EMBL" id="KV454428">
    <property type="protein sequence ID" value="ODQ80911.1"/>
    <property type="molecule type" value="Genomic_DNA"/>
</dbReference>
<accession>A0A1E3QT99</accession>
<gene>
    <name evidence="1" type="ORF">BABINDRAFT_160353</name>
</gene>
<keyword evidence="2" id="KW-1185">Reference proteome</keyword>
<dbReference type="GeneID" id="30146039"/>
<organism evidence="1 2">
    <name type="scientific">Babjeviella inositovora NRRL Y-12698</name>
    <dbReference type="NCBI Taxonomy" id="984486"/>
    <lineage>
        <taxon>Eukaryota</taxon>
        <taxon>Fungi</taxon>
        <taxon>Dikarya</taxon>
        <taxon>Ascomycota</taxon>
        <taxon>Saccharomycotina</taxon>
        <taxon>Pichiomycetes</taxon>
        <taxon>Serinales incertae sedis</taxon>
        <taxon>Babjeviella</taxon>
    </lineage>
</organism>
<reference evidence="2" key="1">
    <citation type="submission" date="2016-05" db="EMBL/GenBank/DDBJ databases">
        <title>Comparative genomics of biotechnologically important yeasts.</title>
        <authorList>
            <consortium name="DOE Joint Genome Institute"/>
            <person name="Riley R."/>
            <person name="Haridas S."/>
            <person name="Wolfe K.H."/>
            <person name="Lopes M.R."/>
            <person name="Hittinger C.T."/>
            <person name="Goker M."/>
            <person name="Salamov A."/>
            <person name="Wisecaver J."/>
            <person name="Long T.M."/>
            <person name="Aerts A.L."/>
            <person name="Barry K."/>
            <person name="Choi C."/>
            <person name="Clum A."/>
            <person name="Coughlan A.Y."/>
            <person name="Deshpande S."/>
            <person name="Douglass A.P."/>
            <person name="Hanson S.J."/>
            <person name="Klenk H.-P."/>
            <person name="Labutti K."/>
            <person name="Lapidus A."/>
            <person name="Lindquist E."/>
            <person name="Lipzen A."/>
            <person name="Meier-Kolthoff J.P."/>
            <person name="Ohm R.A."/>
            <person name="Otillar R.P."/>
            <person name="Pangilinan J."/>
            <person name="Peng Y."/>
            <person name="Rokas A."/>
            <person name="Rosa C.A."/>
            <person name="Scheuner C."/>
            <person name="Sibirny A.A."/>
            <person name="Slot J.C."/>
            <person name="Stielow J.B."/>
            <person name="Sun H."/>
            <person name="Kurtzman C.P."/>
            <person name="Blackwell M."/>
            <person name="Grigoriev I.V."/>
            <person name="Jeffries T.W."/>
        </authorList>
    </citation>
    <scope>NUCLEOTIDE SEQUENCE [LARGE SCALE GENOMIC DNA]</scope>
    <source>
        <strain evidence="2">NRRL Y-12698</strain>
    </source>
</reference>
<dbReference type="AlphaFoldDB" id="A0A1E3QT99"/>
<proteinExistence type="predicted"/>
<dbReference type="Proteomes" id="UP000094336">
    <property type="component" value="Unassembled WGS sequence"/>
</dbReference>
<dbReference type="RefSeq" id="XP_018986239.1">
    <property type="nucleotide sequence ID" value="XM_019128186.1"/>
</dbReference>